<dbReference type="Proteomes" id="UP001234202">
    <property type="component" value="Unassembled WGS sequence"/>
</dbReference>
<keyword evidence="2" id="KW-1185">Reference proteome</keyword>
<organism evidence="1 2">
    <name type="scientific">Naganishia onofrii</name>
    <dbReference type="NCBI Taxonomy" id="1851511"/>
    <lineage>
        <taxon>Eukaryota</taxon>
        <taxon>Fungi</taxon>
        <taxon>Dikarya</taxon>
        <taxon>Basidiomycota</taxon>
        <taxon>Agaricomycotina</taxon>
        <taxon>Tremellomycetes</taxon>
        <taxon>Filobasidiales</taxon>
        <taxon>Filobasidiaceae</taxon>
        <taxon>Naganishia</taxon>
    </lineage>
</organism>
<gene>
    <name evidence="1" type="ORF">QFC24_001327</name>
</gene>
<sequence>MHTSSRVRTRSDEFQEVTVVEDILQPENDDNIPTDNTSEEVANSSKKRFNEIAPGTNRSGVKRLRKEEISKNILRGTDITGEKKRGGVKVLPQGKDVVQLPVSRKGGGPAWTPIPYENAIQMQKDWRKHRWCMDKIANEYIGDRQLLRATGAAAANILEWREKVLPAFTALVGPYLIATSQVRDGKLTGAMVAFSMIDAIIGVAEAEKLKEVIARITTQVHERPGVSW</sequence>
<protein>
    <submittedName>
        <fullName evidence="1">Uncharacterized protein</fullName>
    </submittedName>
</protein>
<evidence type="ECO:0000313" key="1">
    <source>
        <dbReference type="EMBL" id="KAJ9127092.1"/>
    </source>
</evidence>
<comment type="caution">
    <text evidence="1">The sequence shown here is derived from an EMBL/GenBank/DDBJ whole genome shotgun (WGS) entry which is preliminary data.</text>
</comment>
<proteinExistence type="predicted"/>
<name>A0ACC2XV17_9TREE</name>
<dbReference type="EMBL" id="JASBWV010000003">
    <property type="protein sequence ID" value="KAJ9127092.1"/>
    <property type="molecule type" value="Genomic_DNA"/>
</dbReference>
<reference evidence="1" key="1">
    <citation type="submission" date="2023-04" db="EMBL/GenBank/DDBJ databases">
        <title>Draft Genome sequencing of Naganishia species isolated from polar environments using Oxford Nanopore Technology.</title>
        <authorList>
            <person name="Leo P."/>
            <person name="Venkateswaran K."/>
        </authorList>
    </citation>
    <scope>NUCLEOTIDE SEQUENCE</scope>
    <source>
        <strain evidence="1">DBVPG 5303</strain>
    </source>
</reference>
<accession>A0ACC2XV17</accession>
<evidence type="ECO:0000313" key="2">
    <source>
        <dbReference type="Proteomes" id="UP001234202"/>
    </source>
</evidence>